<dbReference type="AlphaFoldDB" id="A0A096M5F5"/>
<feature type="compositionally biased region" description="Acidic residues" evidence="6">
    <location>
        <begin position="49"/>
        <end position="59"/>
    </location>
</feature>
<evidence type="ECO:0000313" key="8">
    <source>
        <dbReference type="Ensembl" id="ENSPFOP00000026646.1"/>
    </source>
</evidence>
<evidence type="ECO:0000256" key="1">
    <source>
        <dbReference type="ARBA" id="ARBA00004123"/>
    </source>
</evidence>
<dbReference type="InterPro" id="IPR003604">
    <property type="entry name" value="Matrin/U1-like-C_Znf_C2H2"/>
</dbReference>
<comment type="subcellular location">
    <subcellularLocation>
        <location evidence="1">Nucleus</location>
    </subcellularLocation>
</comment>
<reference evidence="9" key="1">
    <citation type="submission" date="2013-10" db="EMBL/GenBank/DDBJ databases">
        <authorList>
            <person name="Schartl M."/>
            <person name="Warren W."/>
        </authorList>
    </citation>
    <scope>NUCLEOTIDE SEQUENCE [LARGE SCALE GENOMIC DNA]</scope>
    <source>
        <strain evidence="9">female</strain>
    </source>
</reference>
<reference evidence="8" key="2">
    <citation type="submission" date="2025-08" db="UniProtKB">
        <authorList>
            <consortium name="Ensembl"/>
        </authorList>
    </citation>
    <scope>IDENTIFICATION</scope>
</reference>
<dbReference type="InterPro" id="IPR000690">
    <property type="entry name" value="Matrin/U1-C_Znf_C2H2"/>
</dbReference>
<evidence type="ECO:0000256" key="5">
    <source>
        <dbReference type="ARBA" id="ARBA00023242"/>
    </source>
</evidence>
<dbReference type="GeneTree" id="ENSGT01120000272067"/>
<proteinExistence type="predicted"/>
<evidence type="ECO:0000256" key="2">
    <source>
        <dbReference type="ARBA" id="ARBA00022723"/>
    </source>
</evidence>
<organism evidence="8 9">
    <name type="scientific">Poecilia formosa</name>
    <name type="common">Amazon molly</name>
    <name type="synonym">Limia formosa</name>
    <dbReference type="NCBI Taxonomy" id="48698"/>
    <lineage>
        <taxon>Eukaryota</taxon>
        <taxon>Metazoa</taxon>
        <taxon>Chordata</taxon>
        <taxon>Craniata</taxon>
        <taxon>Vertebrata</taxon>
        <taxon>Euteleostomi</taxon>
        <taxon>Actinopterygii</taxon>
        <taxon>Neopterygii</taxon>
        <taxon>Teleostei</taxon>
        <taxon>Neoteleostei</taxon>
        <taxon>Acanthomorphata</taxon>
        <taxon>Ovalentaria</taxon>
        <taxon>Atherinomorphae</taxon>
        <taxon>Cyprinodontiformes</taxon>
        <taxon>Poeciliidae</taxon>
        <taxon>Poeciliinae</taxon>
        <taxon>Poecilia</taxon>
    </lineage>
</organism>
<sequence length="251" mass="28188">VNLDQVSEDEEDYPDDAAEEEELKKSSSKRKLDDTTVLEESGNFVTVDEVGEVEEEEEKEAVTRKGRPRKRSRQTPVRKSTRGKTVKEENHRQEEEENKSLPPASLDSSSTLDTSGPSGDAQCETQRTEEGKNTEAASAEHQPLHNDGLRIFALLAVDKRKRDLTGPEAKRSRSQSPSVSANLQLPPFNPRNPLGKEFVNPTSGFFCSLCSVFYLNEDTAKEVHCSSQEHYDNLKNYYQRLQQNVQGSPSD</sequence>
<evidence type="ECO:0000256" key="6">
    <source>
        <dbReference type="SAM" id="MobiDB-lite"/>
    </source>
</evidence>
<feature type="compositionally biased region" description="Low complexity" evidence="6">
    <location>
        <begin position="100"/>
        <end position="120"/>
    </location>
</feature>
<dbReference type="Proteomes" id="UP000028760">
    <property type="component" value="Unassembled WGS sequence"/>
</dbReference>
<feature type="region of interest" description="Disordered" evidence="6">
    <location>
        <begin position="1"/>
        <end position="145"/>
    </location>
</feature>
<reference evidence="8" key="3">
    <citation type="submission" date="2025-09" db="UniProtKB">
        <authorList>
            <consortium name="Ensembl"/>
        </authorList>
    </citation>
    <scope>IDENTIFICATION</scope>
</reference>
<feature type="compositionally biased region" description="Basic residues" evidence="6">
    <location>
        <begin position="64"/>
        <end position="73"/>
    </location>
</feature>
<keyword evidence="2" id="KW-0479">Metal-binding</keyword>
<evidence type="ECO:0000313" key="9">
    <source>
        <dbReference type="Proteomes" id="UP000028760"/>
    </source>
</evidence>
<accession>A0A096M5F5</accession>
<dbReference type="PROSITE" id="PS50171">
    <property type="entry name" value="ZF_MATRIN"/>
    <property type="match status" value="1"/>
</dbReference>
<keyword evidence="4" id="KW-0862">Zinc</keyword>
<evidence type="ECO:0000256" key="4">
    <source>
        <dbReference type="ARBA" id="ARBA00022833"/>
    </source>
</evidence>
<dbReference type="Ensembl" id="ENSPFOT00000023546.1">
    <property type="protein sequence ID" value="ENSPFOP00000026646.1"/>
    <property type="gene ID" value="ENSPFOG00000023821.1"/>
</dbReference>
<dbReference type="EMBL" id="AYCK01012380">
    <property type="status" value="NOT_ANNOTATED_CDS"/>
    <property type="molecule type" value="Genomic_DNA"/>
</dbReference>
<dbReference type="GO" id="GO:0008270">
    <property type="term" value="F:zinc ion binding"/>
    <property type="evidence" value="ECO:0007669"/>
    <property type="project" value="UniProtKB-KW"/>
</dbReference>
<feature type="compositionally biased region" description="Acidic residues" evidence="6">
    <location>
        <begin position="1"/>
        <end position="21"/>
    </location>
</feature>
<evidence type="ECO:0000259" key="7">
    <source>
        <dbReference type="PROSITE" id="PS50171"/>
    </source>
</evidence>
<evidence type="ECO:0000256" key="3">
    <source>
        <dbReference type="ARBA" id="ARBA00022771"/>
    </source>
</evidence>
<dbReference type="GO" id="GO:0003676">
    <property type="term" value="F:nucleic acid binding"/>
    <property type="evidence" value="ECO:0007669"/>
    <property type="project" value="InterPro"/>
</dbReference>
<feature type="compositionally biased region" description="Basic and acidic residues" evidence="6">
    <location>
        <begin position="22"/>
        <end position="34"/>
    </location>
</feature>
<feature type="domain" description="Matrin-type" evidence="7">
    <location>
        <begin position="205"/>
        <end position="236"/>
    </location>
</feature>
<dbReference type="SUPFAM" id="SSF57667">
    <property type="entry name" value="beta-beta-alpha zinc fingers"/>
    <property type="match status" value="1"/>
</dbReference>
<feature type="compositionally biased region" description="Basic and acidic residues" evidence="6">
    <location>
        <begin position="85"/>
        <end position="94"/>
    </location>
</feature>
<name>A0A096M5F5_POEFO</name>
<dbReference type="PANTHER" id="PTHR15491">
    <property type="match status" value="1"/>
</dbReference>
<feature type="region of interest" description="Disordered" evidence="6">
    <location>
        <begin position="163"/>
        <end position="188"/>
    </location>
</feature>
<keyword evidence="3" id="KW-0863">Zinc-finger</keyword>
<dbReference type="SMART" id="SM00451">
    <property type="entry name" value="ZnF_U1"/>
    <property type="match status" value="1"/>
</dbReference>
<feature type="compositionally biased region" description="Polar residues" evidence="6">
    <location>
        <begin position="174"/>
        <end position="183"/>
    </location>
</feature>
<dbReference type="InterPro" id="IPR036236">
    <property type="entry name" value="Znf_C2H2_sf"/>
</dbReference>
<keyword evidence="5" id="KW-0539">Nucleus</keyword>
<keyword evidence="9" id="KW-1185">Reference proteome</keyword>
<dbReference type="GO" id="GO:0005634">
    <property type="term" value="C:nucleus"/>
    <property type="evidence" value="ECO:0007669"/>
    <property type="project" value="UniProtKB-SubCell"/>
</dbReference>
<dbReference type="InterPro" id="IPR026811">
    <property type="entry name" value="CIZ1"/>
</dbReference>
<dbReference type="PANTHER" id="PTHR15491:SF9">
    <property type="entry name" value="CIP1-INTERACTING ZINC FINGER PROTEIN"/>
    <property type="match status" value="1"/>
</dbReference>
<protein>
    <recommendedName>
        <fullName evidence="7">Matrin-type domain-containing protein</fullName>
    </recommendedName>
</protein>